<dbReference type="KEGG" id="age:AA314_02771"/>
<feature type="domain" description="Metallo-beta-lactamase" evidence="5">
    <location>
        <begin position="54"/>
        <end position="242"/>
    </location>
</feature>
<dbReference type="InterPro" id="IPR050114">
    <property type="entry name" value="UPF0173_UPF0282_UlaG_hydrolase"/>
</dbReference>
<dbReference type="SMART" id="SM00849">
    <property type="entry name" value="Lactamase_B"/>
    <property type="match status" value="1"/>
</dbReference>
<feature type="region of interest" description="Disordered" evidence="3">
    <location>
        <begin position="21"/>
        <end position="43"/>
    </location>
</feature>
<protein>
    <recommendedName>
        <fullName evidence="2">UPF0173 metal-dependent hydrolase AA314_02771</fullName>
    </recommendedName>
</protein>
<dbReference type="AlphaFoldDB" id="A0AAC8Q4Y0"/>
<dbReference type="HAMAP" id="MF_00457">
    <property type="entry name" value="UPF0173"/>
    <property type="match status" value="1"/>
</dbReference>
<accession>A0AAC8Q4Y0</accession>
<keyword evidence="4" id="KW-0732">Signal</keyword>
<dbReference type="Proteomes" id="UP000035579">
    <property type="component" value="Chromosome"/>
</dbReference>
<dbReference type="InterPro" id="IPR022877">
    <property type="entry name" value="UPF0173"/>
</dbReference>
<dbReference type="RefSeq" id="WP_053066364.1">
    <property type="nucleotide sequence ID" value="NZ_CP011509.1"/>
</dbReference>
<keyword evidence="1 2" id="KW-0378">Hydrolase</keyword>
<comment type="similarity">
    <text evidence="2">Belongs to the UPF0173 family.</text>
</comment>
<dbReference type="GO" id="GO:0016787">
    <property type="term" value="F:hydrolase activity"/>
    <property type="evidence" value="ECO:0007669"/>
    <property type="project" value="UniProtKB-UniRule"/>
</dbReference>
<dbReference type="Proteomes" id="UP000256345">
    <property type="component" value="Unassembled WGS sequence"/>
</dbReference>
<dbReference type="PANTHER" id="PTHR43546">
    <property type="entry name" value="UPF0173 METAL-DEPENDENT HYDROLASE MJ1163-RELATED"/>
    <property type="match status" value="1"/>
</dbReference>
<dbReference type="Gene3D" id="3.60.15.10">
    <property type="entry name" value="Ribonuclease Z/Hydroxyacylglutathione hydrolase-like"/>
    <property type="match status" value="1"/>
</dbReference>
<evidence type="ECO:0000313" key="7">
    <source>
        <dbReference type="EMBL" id="REG24537.1"/>
    </source>
</evidence>
<feature type="signal peptide" evidence="4">
    <location>
        <begin position="1"/>
        <end position="22"/>
    </location>
</feature>
<sequence length="280" mass="29044">MRNKLMAVTVGALLGLSGMAAAQPPEGRGPPAGKGPAKKEAAATAGKAELTWWGHAAFVLRTPGGATLAIDPWFSNPKAPQGAQWPEQVDAILVSHGHFDHVGETKALQQKTGAQVFGCYELVSLLGVPQDKAMGGNVGGTFKVKDATIHFVEAVHSSSYAADEKSPAQYAGAPMGFVIQIDNGPTLYHGGDTGLFGGMSQIAERFKPTYALLPIGGHFTLDPAGAAQAARLLGNPTVVPMHYGTFPLLAGTPDKLEADLKKAKSNAKVKSLEIGKATAL</sequence>
<dbReference type="EMBL" id="QUMU01000014">
    <property type="protein sequence ID" value="REG24537.1"/>
    <property type="molecule type" value="Genomic_DNA"/>
</dbReference>
<proteinExistence type="inferred from homology"/>
<evidence type="ECO:0000313" key="6">
    <source>
        <dbReference type="EMBL" id="AKJ01145.1"/>
    </source>
</evidence>
<evidence type="ECO:0000313" key="9">
    <source>
        <dbReference type="Proteomes" id="UP000256345"/>
    </source>
</evidence>
<name>A0AAC8Q4Y0_9BACT</name>
<dbReference type="InterPro" id="IPR001279">
    <property type="entry name" value="Metallo-B-lactamas"/>
</dbReference>
<evidence type="ECO:0000256" key="1">
    <source>
        <dbReference type="ARBA" id="ARBA00022801"/>
    </source>
</evidence>
<reference evidence="6 8" key="1">
    <citation type="submission" date="2015-05" db="EMBL/GenBank/DDBJ databases">
        <title>Genome assembly of Archangium gephyra DSM 2261.</title>
        <authorList>
            <person name="Sharma G."/>
            <person name="Subramanian S."/>
        </authorList>
    </citation>
    <scope>NUCLEOTIDE SEQUENCE [LARGE SCALE GENOMIC DNA]</scope>
    <source>
        <strain evidence="6 8">DSM 2261</strain>
    </source>
</reference>
<reference evidence="7 9" key="2">
    <citation type="submission" date="2018-08" db="EMBL/GenBank/DDBJ databases">
        <title>Genomic Encyclopedia of Archaeal and Bacterial Type Strains, Phase II (KMG-II): from individual species to whole genera.</title>
        <authorList>
            <person name="Goeker M."/>
        </authorList>
    </citation>
    <scope>NUCLEOTIDE SEQUENCE [LARGE SCALE GENOMIC DNA]</scope>
    <source>
        <strain evidence="7 9">DSM 2261</strain>
    </source>
</reference>
<dbReference type="Pfam" id="PF12706">
    <property type="entry name" value="Lactamase_B_2"/>
    <property type="match status" value="1"/>
</dbReference>
<evidence type="ECO:0000313" key="8">
    <source>
        <dbReference type="Proteomes" id="UP000035579"/>
    </source>
</evidence>
<dbReference type="PANTHER" id="PTHR43546:SF3">
    <property type="entry name" value="UPF0173 METAL-DEPENDENT HYDROLASE MJ1163"/>
    <property type="match status" value="1"/>
</dbReference>
<dbReference type="SUPFAM" id="SSF56281">
    <property type="entry name" value="Metallo-hydrolase/oxidoreductase"/>
    <property type="match status" value="1"/>
</dbReference>
<gene>
    <name evidence="6" type="ORF">AA314_02771</name>
    <name evidence="7" type="ORF">ATI61_114145</name>
</gene>
<feature type="compositionally biased region" description="Low complexity" evidence="3">
    <location>
        <begin position="21"/>
        <end position="35"/>
    </location>
</feature>
<evidence type="ECO:0000256" key="2">
    <source>
        <dbReference type="HAMAP-Rule" id="MF_00457"/>
    </source>
</evidence>
<dbReference type="NCBIfam" id="NF001911">
    <property type="entry name" value="PRK00685.1"/>
    <property type="match status" value="1"/>
</dbReference>
<organism evidence="6 8">
    <name type="scientific">Archangium gephyra</name>
    <dbReference type="NCBI Taxonomy" id="48"/>
    <lineage>
        <taxon>Bacteria</taxon>
        <taxon>Pseudomonadati</taxon>
        <taxon>Myxococcota</taxon>
        <taxon>Myxococcia</taxon>
        <taxon>Myxococcales</taxon>
        <taxon>Cystobacterineae</taxon>
        <taxon>Archangiaceae</taxon>
        <taxon>Archangium</taxon>
    </lineage>
</organism>
<evidence type="ECO:0000256" key="4">
    <source>
        <dbReference type="SAM" id="SignalP"/>
    </source>
</evidence>
<dbReference type="InterPro" id="IPR036866">
    <property type="entry name" value="RibonucZ/Hydroxyglut_hydro"/>
</dbReference>
<dbReference type="EMBL" id="CP011509">
    <property type="protein sequence ID" value="AKJ01145.1"/>
    <property type="molecule type" value="Genomic_DNA"/>
</dbReference>
<evidence type="ECO:0000259" key="5">
    <source>
        <dbReference type="SMART" id="SM00849"/>
    </source>
</evidence>
<feature type="chain" id="PRO_5041906643" description="UPF0173 metal-dependent hydrolase AA314_02771" evidence="4">
    <location>
        <begin position="23"/>
        <end position="280"/>
    </location>
</feature>
<evidence type="ECO:0000256" key="3">
    <source>
        <dbReference type="SAM" id="MobiDB-lite"/>
    </source>
</evidence>
<keyword evidence="9" id="KW-1185">Reference proteome</keyword>